<dbReference type="SUPFAM" id="SSF52540">
    <property type="entry name" value="P-loop containing nucleoside triphosphate hydrolases"/>
    <property type="match status" value="1"/>
</dbReference>
<evidence type="ECO:0000313" key="5">
    <source>
        <dbReference type="Proteomes" id="UP000807504"/>
    </source>
</evidence>
<reference evidence="4" key="2">
    <citation type="submission" date="2020-06" db="EMBL/GenBank/DDBJ databases">
        <authorList>
            <person name="Sheffer M."/>
        </authorList>
    </citation>
    <scope>NUCLEOTIDE SEQUENCE</scope>
</reference>
<name>A0A8T0F8V8_ARGBR</name>
<dbReference type="Pfam" id="PF00685">
    <property type="entry name" value="Sulfotransfer_1"/>
    <property type="match status" value="1"/>
</dbReference>
<keyword evidence="5" id="KW-1185">Reference proteome</keyword>
<accession>A0A8T0F8V8</accession>
<dbReference type="AlphaFoldDB" id="A0A8T0F8V8"/>
<evidence type="ECO:0000313" key="4">
    <source>
        <dbReference type="EMBL" id="KAF8787311.1"/>
    </source>
</evidence>
<dbReference type="PANTHER" id="PTHR11783">
    <property type="entry name" value="SULFOTRANSFERASE SULT"/>
    <property type="match status" value="1"/>
</dbReference>
<proteinExistence type="inferred from homology"/>
<dbReference type="Gene3D" id="3.40.50.300">
    <property type="entry name" value="P-loop containing nucleotide triphosphate hydrolases"/>
    <property type="match status" value="1"/>
</dbReference>
<reference evidence="4" key="1">
    <citation type="journal article" date="2020" name="bioRxiv">
        <title>Chromosome-level reference genome of the European wasp spider Argiope bruennichi: a resource for studies on range expansion and evolutionary adaptation.</title>
        <authorList>
            <person name="Sheffer M.M."/>
            <person name="Hoppe A."/>
            <person name="Krehenwinkel H."/>
            <person name="Uhl G."/>
            <person name="Kuss A.W."/>
            <person name="Jensen L."/>
            <person name="Jensen C."/>
            <person name="Gillespie R.G."/>
            <person name="Hoff K.J."/>
            <person name="Prost S."/>
        </authorList>
    </citation>
    <scope>NUCLEOTIDE SEQUENCE</scope>
</reference>
<comment type="similarity">
    <text evidence="1">Belongs to the sulfotransferase 1 family.</text>
</comment>
<feature type="domain" description="Sulfotransferase" evidence="3">
    <location>
        <begin position="33"/>
        <end position="278"/>
    </location>
</feature>
<dbReference type="InterPro" id="IPR000863">
    <property type="entry name" value="Sulfotransferase_dom"/>
</dbReference>
<dbReference type="Proteomes" id="UP000807504">
    <property type="component" value="Unassembled WGS sequence"/>
</dbReference>
<dbReference type="GO" id="GO:0008146">
    <property type="term" value="F:sulfotransferase activity"/>
    <property type="evidence" value="ECO:0007669"/>
    <property type="project" value="InterPro"/>
</dbReference>
<sequence>MSRFQIIRGVPFPKVAWFTKDNIEGTLDYVPKDDDIIIASYPKTGTFWLQYILIQITSRGESFPSFQDVHAKTFMEMVGPDVIDSLEGVRMYKHHYRYDMVKKNPKSKVLYIYRNPEDIFVSFIHFMENVREEKLNFEECFEGFLSGNIEYGSYFEHVLSFLDHKDDDNLLLISYEKLHASPKEEILRIARFLGEKYYQDLSNDESLLDKIVKNTSFDHMKKNLKLELPHNDPNSSSEKPAHTINYFRKGVVGDGKNSLSSEQVKRLREKVAEVMKDTEILKEWIKD</sequence>
<evidence type="ECO:0000256" key="1">
    <source>
        <dbReference type="ARBA" id="ARBA00005771"/>
    </source>
</evidence>
<evidence type="ECO:0000259" key="3">
    <source>
        <dbReference type="Pfam" id="PF00685"/>
    </source>
</evidence>
<evidence type="ECO:0000256" key="2">
    <source>
        <dbReference type="ARBA" id="ARBA00022679"/>
    </source>
</evidence>
<protein>
    <submittedName>
        <fullName evidence="4">Sulfotransferase 1C2 like protein</fullName>
    </submittedName>
</protein>
<dbReference type="EMBL" id="JABXBU010000015">
    <property type="protein sequence ID" value="KAF8787311.1"/>
    <property type="molecule type" value="Genomic_DNA"/>
</dbReference>
<comment type="caution">
    <text evidence="4">The sequence shown here is derived from an EMBL/GenBank/DDBJ whole genome shotgun (WGS) entry which is preliminary data.</text>
</comment>
<organism evidence="4 5">
    <name type="scientific">Argiope bruennichi</name>
    <name type="common">Wasp spider</name>
    <name type="synonym">Aranea bruennichi</name>
    <dbReference type="NCBI Taxonomy" id="94029"/>
    <lineage>
        <taxon>Eukaryota</taxon>
        <taxon>Metazoa</taxon>
        <taxon>Ecdysozoa</taxon>
        <taxon>Arthropoda</taxon>
        <taxon>Chelicerata</taxon>
        <taxon>Arachnida</taxon>
        <taxon>Araneae</taxon>
        <taxon>Araneomorphae</taxon>
        <taxon>Entelegynae</taxon>
        <taxon>Araneoidea</taxon>
        <taxon>Araneidae</taxon>
        <taxon>Argiope</taxon>
    </lineage>
</organism>
<keyword evidence="2" id="KW-0808">Transferase</keyword>
<dbReference type="InterPro" id="IPR027417">
    <property type="entry name" value="P-loop_NTPase"/>
</dbReference>
<gene>
    <name evidence="4" type="ORF">HNY73_008926</name>
</gene>